<feature type="compositionally biased region" description="Basic and acidic residues" evidence="1">
    <location>
        <begin position="390"/>
        <end position="418"/>
    </location>
</feature>
<accession>A0A940M8S0</accession>
<feature type="region of interest" description="Disordered" evidence="1">
    <location>
        <begin position="377"/>
        <end position="418"/>
    </location>
</feature>
<dbReference type="Proteomes" id="UP000670475">
    <property type="component" value="Unassembled WGS sequence"/>
</dbReference>
<dbReference type="EMBL" id="JAGIQL010000011">
    <property type="protein sequence ID" value="MBP0456859.1"/>
    <property type="molecule type" value="Genomic_DNA"/>
</dbReference>
<name>A0A940M8S0_9ACTN</name>
<protein>
    <submittedName>
        <fullName evidence="2">Uncharacterized protein</fullName>
    </submittedName>
</protein>
<dbReference type="AlphaFoldDB" id="A0A940M8S0"/>
<evidence type="ECO:0000256" key="1">
    <source>
        <dbReference type="SAM" id="MobiDB-lite"/>
    </source>
</evidence>
<evidence type="ECO:0000313" key="2">
    <source>
        <dbReference type="EMBL" id="MBP0456859.1"/>
    </source>
</evidence>
<sequence length="418" mass="44722">MDDEIQFISDGAGLAVLGDPTTVESFLASEGLPSKDLGLRRLKSLFGTGAALEQAGSEIAANSGRWVKLTPKSAKLVKKYGLRESSKTGFSTGVAKGKKGQIRGFVEFAKSPRSLLTNPAALAGAAGIMAQLAMQQTMDEITDYLAVIDAKLDDVLRAQKDAALARMIAVGFVIDEALTVRKETGRVDEVTWSKVQALPTAIAETQAYALRQLDAIAEKLEHTTKVGDLVTTAREAESVVREWLAVLARCFQLQDGIAVLELDRVLDASPEELNGHRLGLRAARQDRLEHISRSTERLLARVDAATGAANAKVLLHPTKSPAVVKSSNLVSTGIHDFHERLGIESGRQSSEARRWADAASEARVRALETGAKGVGAARSLGNETLGRASSVKDKLSSGIAERARRVRGDQEDAPKKAE</sequence>
<evidence type="ECO:0000313" key="3">
    <source>
        <dbReference type="Proteomes" id="UP000670475"/>
    </source>
</evidence>
<gene>
    <name evidence="2" type="ORF">JFN87_04975</name>
</gene>
<organism evidence="2 3">
    <name type="scientific">Streptomyces montanisoli</name>
    <dbReference type="NCBI Taxonomy" id="2798581"/>
    <lineage>
        <taxon>Bacteria</taxon>
        <taxon>Bacillati</taxon>
        <taxon>Actinomycetota</taxon>
        <taxon>Actinomycetes</taxon>
        <taxon>Kitasatosporales</taxon>
        <taxon>Streptomycetaceae</taxon>
        <taxon>Streptomyces</taxon>
    </lineage>
</organism>
<keyword evidence="3" id="KW-1185">Reference proteome</keyword>
<comment type="caution">
    <text evidence="2">The sequence shown here is derived from an EMBL/GenBank/DDBJ whole genome shotgun (WGS) entry which is preliminary data.</text>
</comment>
<dbReference type="RefSeq" id="WP_209338641.1">
    <property type="nucleotide sequence ID" value="NZ_JAGIQL010000011.1"/>
</dbReference>
<reference evidence="2" key="1">
    <citation type="submission" date="2021-03" db="EMBL/GenBank/DDBJ databases">
        <title>Whole genome sequence of Streptomyces bomunensis MMS17-BM035.</title>
        <authorList>
            <person name="Lee J.H."/>
        </authorList>
    </citation>
    <scope>NUCLEOTIDE SEQUENCE</scope>
    <source>
        <strain evidence="2">MMS17-BM035</strain>
    </source>
</reference>
<proteinExistence type="predicted"/>